<accession>A0A1C2J1U4</accession>
<dbReference type="InterPro" id="IPR029471">
    <property type="entry name" value="HNH_5"/>
</dbReference>
<dbReference type="Gene3D" id="1.10.30.50">
    <property type="match status" value="1"/>
</dbReference>
<reference evidence="2 3" key="1">
    <citation type="journal article" date="2016" name="Int. J. Mol. Sci.">
        <title>Comparative genomics of the extreme acidophile Acidithiobacillus thiooxidans reveals intraspecific divergence and niche adaptation.</title>
        <authorList>
            <person name="Zhang X."/>
            <person name="Feng X."/>
            <person name="Tao J."/>
            <person name="Ma L."/>
            <person name="Xiao Y."/>
            <person name="Liang Y."/>
            <person name="Liu X."/>
            <person name="Yin H."/>
        </authorList>
    </citation>
    <scope>NUCLEOTIDE SEQUENCE [LARGE SCALE GENOMIC DNA]</scope>
    <source>
        <strain evidence="2 3">A02</strain>
    </source>
</reference>
<dbReference type="PANTHER" id="PTHR33877">
    <property type="entry name" value="SLL1193 PROTEIN"/>
    <property type="match status" value="1"/>
</dbReference>
<dbReference type="GO" id="GO:0004519">
    <property type="term" value="F:endonuclease activity"/>
    <property type="evidence" value="ECO:0007669"/>
    <property type="project" value="UniProtKB-KW"/>
</dbReference>
<keyword evidence="2" id="KW-0255">Endonuclease</keyword>
<keyword evidence="2" id="KW-0540">Nuclease</keyword>
<dbReference type="InterPro" id="IPR003615">
    <property type="entry name" value="HNH_nuc"/>
</dbReference>
<keyword evidence="2" id="KW-0378">Hydrolase</keyword>
<protein>
    <submittedName>
        <fullName evidence="2">HNH endonuclease</fullName>
    </submittedName>
</protein>
<dbReference type="PANTHER" id="PTHR33877:SF2">
    <property type="entry name" value="OS07G0170200 PROTEIN"/>
    <property type="match status" value="1"/>
</dbReference>
<dbReference type="SMART" id="SM00507">
    <property type="entry name" value="HNHc"/>
    <property type="match status" value="1"/>
</dbReference>
<dbReference type="CDD" id="cd00085">
    <property type="entry name" value="HNHc"/>
    <property type="match status" value="1"/>
</dbReference>
<organism evidence="2 3">
    <name type="scientific">Acidithiobacillus thiooxidans</name>
    <name type="common">Thiobacillus thiooxidans</name>
    <dbReference type="NCBI Taxonomy" id="930"/>
    <lineage>
        <taxon>Bacteria</taxon>
        <taxon>Pseudomonadati</taxon>
        <taxon>Pseudomonadota</taxon>
        <taxon>Acidithiobacillia</taxon>
        <taxon>Acidithiobacillales</taxon>
        <taxon>Acidithiobacillaceae</taxon>
        <taxon>Acidithiobacillus</taxon>
    </lineage>
</organism>
<feature type="domain" description="HNH nuclease" evidence="1">
    <location>
        <begin position="88"/>
        <end position="141"/>
    </location>
</feature>
<evidence type="ECO:0000313" key="3">
    <source>
        <dbReference type="Proteomes" id="UP000094893"/>
    </source>
</evidence>
<evidence type="ECO:0000313" key="2">
    <source>
        <dbReference type="EMBL" id="OCX68622.1"/>
    </source>
</evidence>
<dbReference type="EMBL" id="LWSA01000290">
    <property type="protein sequence ID" value="OCX68622.1"/>
    <property type="molecule type" value="Genomic_DNA"/>
</dbReference>
<dbReference type="Pfam" id="PF14279">
    <property type="entry name" value="HNH_5"/>
    <property type="match status" value="1"/>
</dbReference>
<name>A0A1C2J1U4_ACITH</name>
<proteinExistence type="predicted"/>
<evidence type="ECO:0000259" key="1">
    <source>
        <dbReference type="SMART" id="SM00507"/>
    </source>
</evidence>
<dbReference type="InterPro" id="IPR052892">
    <property type="entry name" value="NA-targeting_endonuclease"/>
</dbReference>
<dbReference type="Proteomes" id="UP000094893">
    <property type="component" value="Unassembled WGS sequence"/>
</dbReference>
<sequence>MLNTHYEDKYAQQAILRLDIGGMPREWISFESAAYYYAKGLVGWTHGEPFKVLHGGTGRSGSPTVMDLHPVIAVKGKTPPKRIGPPPLNNPTLFRRDEHLCMYCGQAYPKSMLTRDHVIPASRGGEDKWSNVTTACKSCNSVKGARTPEEAGMPLLAVPYTPNPFEYLYLLRNRHIQADQMEFLRGGFRHERLF</sequence>
<gene>
    <name evidence="2" type="ORF">A6P07_17850</name>
</gene>
<comment type="caution">
    <text evidence="2">The sequence shown here is derived from an EMBL/GenBank/DDBJ whole genome shotgun (WGS) entry which is preliminary data.</text>
</comment>
<dbReference type="AlphaFoldDB" id="A0A1C2J1U4"/>
<dbReference type="RefSeq" id="WP_024892464.1">
    <property type="nucleotide sequence ID" value="NZ_LWRZ01000058.1"/>
</dbReference>